<accession>A0A7X6LZ82</accession>
<dbReference type="GO" id="GO:0004497">
    <property type="term" value="F:monooxygenase activity"/>
    <property type="evidence" value="ECO:0007669"/>
    <property type="project" value="InterPro"/>
</dbReference>
<dbReference type="GO" id="GO:0020037">
    <property type="term" value="F:heme binding"/>
    <property type="evidence" value="ECO:0007669"/>
    <property type="project" value="InterPro"/>
</dbReference>
<proteinExistence type="inferred from homology"/>
<dbReference type="InterPro" id="IPR036396">
    <property type="entry name" value="Cyt_P450_sf"/>
</dbReference>
<dbReference type="InterPro" id="IPR050121">
    <property type="entry name" value="Cytochrome_P450_monoxygenase"/>
</dbReference>
<dbReference type="GO" id="GO:0016705">
    <property type="term" value="F:oxidoreductase activity, acting on paired donors, with incorporation or reduction of molecular oxygen"/>
    <property type="evidence" value="ECO:0007669"/>
    <property type="project" value="InterPro"/>
</dbReference>
<keyword evidence="3" id="KW-1185">Reference proteome</keyword>
<sequence>MMGLLERAGADRRAIDRMHRLRAEFGSGPVELVLPGRRVLVPTDPADVADILAAAPNPFHPANREKIAALRTFQPHGVLISDGTTREQRRRVNEQALDTDRPLHHLAEPFAAVVADEAREQIRTAVQQCHLDAGRFTTEWWRLVRRVTLGRRARVDDSITDRLWRLRAAGNWSYFARPHRRLRERFYEQLYDYVAAAEDDTLAVALASVPSGGAVDPVGQIPHWLFAFDAAGMATIRTLAVLATHPEQLRRARLDAQDPDLVTPRPYLRACVLESVRLWPTTPAILRDTTADTVWGHGADRFTVGAGAAVLIAVPAFHRDPQTLPFAHSFEPEIWLDGRAEQYPQLVPFSAGPARCPGRDLVLFLTTTLLAHLLSELDLELTSRPRPEPGAPLPITFDNFGIDLAARTRKLHVAQASSAGR</sequence>
<gene>
    <name evidence="2" type="ORF">HGA07_17200</name>
</gene>
<dbReference type="GO" id="GO:0005506">
    <property type="term" value="F:iron ion binding"/>
    <property type="evidence" value="ECO:0007669"/>
    <property type="project" value="InterPro"/>
</dbReference>
<dbReference type="Gene3D" id="1.10.630.10">
    <property type="entry name" value="Cytochrome P450"/>
    <property type="match status" value="1"/>
</dbReference>
<comment type="caution">
    <text evidence="2">The sequence shown here is derived from an EMBL/GenBank/DDBJ whole genome shotgun (WGS) entry which is preliminary data.</text>
</comment>
<name>A0A7X6LZ82_9NOCA</name>
<dbReference type="InterPro" id="IPR001128">
    <property type="entry name" value="Cyt_P450"/>
</dbReference>
<dbReference type="SUPFAM" id="SSF48264">
    <property type="entry name" value="Cytochrome P450"/>
    <property type="match status" value="1"/>
</dbReference>
<dbReference type="PANTHER" id="PTHR24305">
    <property type="entry name" value="CYTOCHROME P450"/>
    <property type="match status" value="1"/>
</dbReference>
<dbReference type="AlphaFoldDB" id="A0A7X6LZ82"/>
<evidence type="ECO:0000256" key="1">
    <source>
        <dbReference type="ARBA" id="ARBA00010617"/>
    </source>
</evidence>
<dbReference type="EMBL" id="JAAXPE010000017">
    <property type="protein sequence ID" value="NKY87360.1"/>
    <property type="molecule type" value="Genomic_DNA"/>
</dbReference>
<evidence type="ECO:0000313" key="2">
    <source>
        <dbReference type="EMBL" id="NKY87360.1"/>
    </source>
</evidence>
<dbReference type="Proteomes" id="UP000523447">
    <property type="component" value="Unassembled WGS sequence"/>
</dbReference>
<comment type="similarity">
    <text evidence="1">Belongs to the cytochrome P450 family.</text>
</comment>
<reference evidence="2 3" key="1">
    <citation type="submission" date="2020-04" db="EMBL/GenBank/DDBJ databases">
        <title>MicrobeNet Type strains.</title>
        <authorList>
            <person name="Nicholson A.C."/>
        </authorList>
    </citation>
    <scope>NUCLEOTIDE SEQUENCE [LARGE SCALE GENOMIC DNA]</scope>
    <source>
        <strain evidence="2 3">DSM 44445</strain>
    </source>
</reference>
<dbReference type="PANTHER" id="PTHR24305:SF166">
    <property type="entry name" value="CYTOCHROME P450 12A4, MITOCHONDRIAL-RELATED"/>
    <property type="match status" value="1"/>
</dbReference>
<evidence type="ECO:0000313" key="3">
    <source>
        <dbReference type="Proteomes" id="UP000523447"/>
    </source>
</evidence>
<organism evidence="2 3">
    <name type="scientific">Nocardia veterana</name>
    <dbReference type="NCBI Taxonomy" id="132249"/>
    <lineage>
        <taxon>Bacteria</taxon>
        <taxon>Bacillati</taxon>
        <taxon>Actinomycetota</taxon>
        <taxon>Actinomycetes</taxon>
        <taxon>Mycobacteriales</taxon>
        <taxon>Nocardiaceae</taxon>
        <taxon>Nocardia</taxon>
    </lineage>
</organism>
<dbReference type="Pfam" id="PF00067">
    <property type="entry name" value="p450"/>
    <property type="match status" value="1"/>
</dbReference>
<protein>
    <submittedName>
        <fullName evidence="2">Cytochrome P450</fullName>
    </submittedName>
</protein>